<dbReference type="PANTHER" id="PTHR43592:SF15">
    <property type="entry name" value="CAAX AMINO TERMINAL PROTEASE FAMILY PROTEIN"/>
    <property type="match status" value="1"/>
</dbReference>
<feature type="transmembrane region" description="Helical" evidence="1">
    <location>
        <begin position="12"/>
        <end position="36"/>
    </location>
</feature>
<dbReference type="EMBL" id="BDGJ01000020">
    <property type="protein sequence ID" value="GAW91576.1"/>
    <property type="molecule type" value="Genomic_DNA"/>
</dbReference>
<sequence>MRKPDRPRWTTWDCIKVLVLVLAGSYGVLLLLTPWWEKTALGQSKGVRFLLHTIIQAGLIFSGVTYTVRYRYRQDWATLGLHGRNLGRAFSHGTGGGFFLFLLVLGMGIILEQLLPVEPKPQPFARLVMEARNWQQLIIPFLIGSVIAPFAEELYFRGFLYPALRVKWGIRWAVFLSALIFGSLHLDPVRLIPLAVGGAGLAWIYEISGSLVAPIIAHALWNTIMLVVLYLSTTV</sequence>
<dbReference type="PANTHER" id="PTHR43592">
    <property type="entry name" value="CAAX AMINO TERMINAL PROTEASE"/>
    <property type="match status" value="1"/>
</dbReference>
<name>A0A1Z5HPW0_9FIRM</name>
<evidence type="ECO:0000256" key="1">
    <source>
        <dbReference type="SAM" id="Phobius"/>
    </source>
</evidence>
<feature type="transmembrane region" description="Helical" evidence="1">
    <location>
        <begin position="168"/>
        <end position="186"/>
    </location>
</feature>
<feature type="transmembrane region" description="Helical" evidence="1">
    <location>
        <begin position="211"/>
        <end position="231"/>
    </location>
</feature>
<feature type="transmembrane region" description="Helical" evidence="1">
    <location>
        <begin position="137"/>
        <end position="156"/>
    </location>
</feature>
<evidence type="ECO:0000313" key="3">
    <source>
        <dbReference type="EMBL" id="GAW91576.1"/>
    </source>
</evidence>
<keyword evidence="4" id="KW-1185">Reference proteome</keyword>
<dbReference type="GO" id="GO:0004175">
    <property type="term" value="F:endopeptidase activity"/>
    <property type="evidence" value="ECO:0007669"/>
    <property type="project" value="UniProtKB-ARBA"/>
</dbReference>
<dbReference type="Pfam" id="PF02517">
    <property type="entry name" value="Rce1-like"/>
    <property type="match status" value="1"/>
</dbReference>
<proteinExistence type="predicted"/>
<reference evidence="4" key="1">
    <citation type="journal article" date="2017" name="Appl. Environ. Microbiol.">
        <title>Genomic analysis of Calderihabitans maritimus KKC1, a thermophilic hydrogenogenic carboxydotrophic bacterium isolated from marine sediment.</title>
        <authorList>
            <person name="Omae K."/>
            <person name="Yoneda Y."/>
            <person name="Fukuyama Y."/>
            <person name="Yoshida T."/>
            <person name="Sako Y."/>
        </authorList>
    </citation>
    <scope>NUCLEOTIDE SEQUENCE [LARGE SCALE GENOMIC DNA]</scope>
    <source>
        <strain evidence="4">KKC1</strain>
    </source>
</reference>
<evidence type="ECO:0000313" key="4">
    <source>
        <dbReference type="Proteomes" id="UP000197032"/>
    </source>
</evidence>
<comment type="caution">
    <text evidence="3">The sequence shown here is derived from an EMBL/GenBank/DDBJ whole genome shotgun (WGS) entry which is preliminary data.</text>
</comment>
<feature type="domain" description="CAAX prenyl protease 2/Lysostaphin resistance protein A-like" evidence="2">
    <location>
        <begin position="135"/>
        <end position="224"/>
    </location>
</feature>
<dbReference type="InterPro" id="IPR003675">
    <property type="entry name" value="Rce1/LyrA-like_dom"/>
</dbReference>
<dbReference type="RefSeq" id="WP_088553093.1">
    <property type="nucleotide sequence ID" value="NZ_BDGJ01000020.1"/>
</dbReference>
<dbReference type="OrthoDB" id="9782250at2"/>
<dbReference type="AlphaFoldDB" id="A0A1Z5HPW0"/>
<organism evidence="3 4">
    <name type="scientific">Calderihabitans maritimus</name>
    <dbReference type="NCBI Taxonomy" id="1246530"/>
    <lineage>
        <taxon>Bacteria</taxon>
        <taxon>Bacillati</taxon>
        <taxon>Bacillota</taxon>
        <taxon>Clostridia</taxon>
        <taxon>Neomoorellales</taxon>
        <taxon>Calderihabitantaceae</taxon>
        <taxon>Calderihabitans</taxon>
    </lineage>
</organism>
<accession>A0A1Z5HPW0</accession>
<evidence type="ECO:0000259" key="2">
    <source>
        <dbReference type="Pfam" id="PF02517"/>
    </source>
</evidence>
<dbReference type="GO" id="GO:0080120">
    <property type="term" value="P:CAAX-box protein maturation"/>
    <property type="evidence" value="ECO:0007669"/>
    <property type="project" value="UniProtKB-ARBA"/>
</dbReference>
<keyword evidence="1" id="KW-1133">Transmembrane helix</keyword>
<dbReference type="Proteomes" id="UP000197032">
    <property type="component" value="Unassembled WGS sequence"/>
</dbReference>
<keyword evidence="1" id="KW-0472">Membrane</keyword>
<keyword evidence="1" id="KW-0812">Transmembrane</keyword>
<protein>
    <submittedName>
        <fullName evidence="3">Abortive infection protein</fullName>
    </submittedName>
</protein>
<gene>
    <name evidence="3" type="ORF">KKC1_07370</name>
</gene>
<feature type="transmembrane region" description="Helical" evidence="1">
    <location>
        <begin position="89"/>
        <end position="111"/>
    </location>
</feature>
<feature type="transmembrane region" description="Helical" evidence="1">
    <location>
        <begin position="48"/>
        <end position="68"/>
    </location>
</feature>